<name>A0ABR1E6C1_NECAM</name>
<keyword evidence="1" id="KW-0472">Membrane</keyword>
<organism evidence="2 3">
    <name type="scientific">Necator americanus</name>
    <name type="common">Human hookworm</name>
    <dbReference type="NCBI Taxonomy" id="51031"/>
    <lineage>
        <taxon>Eukaryota</taxon>
        <taxon>Metazoa</taxon>
        <taxon>Ecdysozoa</taxon>
        <taxon>Nematoda</taxon>
        <taxon>Chromadorea</taxon>
        <taxon>Rhabditida</taxon>
        <taxon>Rhabditina</taxon>
        <taxon>Rhabditomorpha</taxon>
        <taxon>Strongyloidea</taxon>
        <taxon>Ancylostomatidae</taxon>
        <taxon>Bunostominae</taxon>
        <taxon>Necator</taxon>
    </lineage>
</organism>
<gene>
    <name evidence="2" type="primary">Necator_chrV.g20576</name>
    <name evidence="2" type="ORF">RB195_015783</name>
</gene>
<keyword evidence="3" id="KW-1185">Reference proteome</keyword>
<proteinExistence type="predicted"/>
<dbReference type="Proteomes" id="UP001303046">
    <property type="component" value="Unassembled WGS sequence"/>
</dbReference>
<accession>A0ABR1E6C1</accession>
<comment type="caution">
    <text evidence="2">The sequence shown here is derived from an EMBL/GenBank/DDBJ whole genome shotgun (WGS) entry which is preliminary data.</text>
</comment>
<keyword evidence="1" id="KW-0812">Transmembrane</keyword>
<keyword evidence="1" id="KW-1133">Transmembrane helix</keyword>
<sequence>MRTNVEYGSLKSPHRIDEKCSLFEDLDGNPVAACFCKTNNCNRPATMMAIVEKAQMNYRCICNTVGYWKPFTTRNREKDAGLMGCLSSALRAPFNIHTYERKTTSVWSMLTMAIVIASAGIFLLSAIALACCCIIGSKPKNDD</sequence>
<protein>
    <submittedName>
        <fullName evidence="2">Uncharacterized protein</fullName>
    </submittedName>
</protein>
<evidence type="ECO:0000313" key="2">
    <source>
        <dbReference type="EMBL" id="KAK6758173.1"/>
    </source>
</evidence>
<evidence type="ECO:0000256" key="1">
    <source>
        <dbReference type="SAM" id="Phobius"/>
    </source>
</evidence>
<reference evidence="2 3" key="1">
    <citation type="submission" date="2023-08" db="EMBL/GenBank/DDBJ databases">
        <title>A Necator americanus chromosomal reference genome.</title>
        <authorList>
            <person name="Ilik V."/>
            <person name="Petrzelkova K.J."/>
            <person name="Pardy F."/>
            <person name="Fuh T."/>
            <person name="Niatou-Singa F.S."/>
            <person name="Gouil Q."/>
            <person name="Baker L."/>
            <person name="Ritchie M.E."/>
            <person name="Jex A.R."/>
            <person name="Gazzola D."/>
            <person name="Li H."/>
            <person name="Toshio Fujiwara R."/>
            <person name="Zhan B."/>
            <person name="Aroian R.V."/>
            <person name="Pafco B."/>
            <person name="Schwarz E.M."/>
        </authorList>
    </citation>
    <scope>NUCLEOTIDE SEQUENCE [LARGE SCALE GENOMIC DNA]</scope>
    <source>
        <strain evidence="2 3">Aroian</strain>
        <tissue evidence="2">Whole animal</tissue>
    </source>
</reference>
<dbReference type="EMBL" id="JAVFWL010000005">
    <property type="protein sequence ID" value="KAK6758173.1"/>
    <property type="molecule type" value="Genomic_DNA"/>
</dbReference>
<feature type="transmembrane region" description="Helical" evidence="1">
    <location>
        <begin position="110"/>
        <end position="137"/>
    </location>
</feature>
<evidence type="ECO:0000313" key="3">
    <source>
        <dbReference type="Proteomes" id="UP001303046"/>
    </source>
</evidence>